<evidence type="ECO:0000256" key="1">
    <source>
        <dbReference type="SAM" id="MobiDB-lite"/>
    </source>
</evidence>
<protein>
    <submittedName>
        <fullName evidence="2">Uncharacterized protein</fullName>
    </submittedName>
</protein>
<feature type="region of interest" description="Disordered" evidence="1">
    <location>
        <begin position="91"/>
        <end position="119"/>
    </location>
</feature>
<organism evidence="2 3">
    <name type="scientific">Parasponia andersonii</name>
    <name type="common">Sponia andersonii</name>
    <dbReference type="NCBI Taxonomy" id="3476"/>
    <lineage>
        <taxon>Eukaryota</taxon>
        <taxon>Viridiplantae</taxon>
        <taxon>Streptophyta</taxon>
        <taxon>Embryophyta</taxon>
        <taxon>Tracheophyta</taxon>
        <taxon>Spermatophyta</taxon>
        <taxon>Magnoliopsida</taxon>
        <taxon>eudicotyledons</taxon>
        <taxon>Gunneridae</taxon>
        <taxon>Pentapetalae</taxon>
        <taxon>rosids</taxon>
        <taxon>fabids</taxon>
        <taxon>Rosales</taxon>
        <taxon>Cannabaceae</taxon>
        <taxon>Parasponia</taxon>
    </lineage>
</organism>
<comment type="caution">
    <text evidence="2">The sequence shown here is derived from an EMBL/GenBank/DDBJ whole genome shotgun (WGS) entry which is preliminary data.</text>
</comment>
<evidence type="ECO:0000313" key="2">
    <source>
        <dbReference type="EMBL" id="PON67885.1"/>
    </source>
</evidence>
<keyword evidence="3" id="KW-1185">Reference proteome</keyword>
<dbReference type="EMBL" id="JXTB01000068">
    <property type="protein sequence ID" value="PON67885.1"/>
    <property type="molecule type" value="Genomic_DNA"/>
</dbReference>
<dbReference type="Proteomes" id="UP000237105">
    <property type="component" value="Unassembled WGS sequence"/>
</dbReference>
<dbReference type="AlphaFoldDB" id="A0A2P5D3Q5"/>
<feature type="non-terminal residue" evidence="2">
    <location>
        <position position="1"/>
    </location>
</feature>
<name>A0A2P5D3Q5_PARAD</name>
<gene>
    <name evidence="2" type="ORF">PanWU01x14_100530</name>
</gene>
<reference evidence="3" key="1">
    <citation type="submission" date="2016-06" db="EMBL/GenBank/DDBJ databases">
        <title>Parallel loss of symbiosis genes in relatives of nitrogen-fixing non-legume Parasponia.</title>
        <authorList>
            <person name="Van Velzen R."/>
            <person name="Holmer R."/>
            <person name="Bu F."/>
            <person name="Rutten L."/>
            <person name="Van Zeijl A."/>
            <person name="Liu W."/>
            <person name="Santuari L."/>
            <person name="Cao Q."/>
            <person name="Sharma T."/>
            <person name="Shen D."/>
            <person name="Roswanjaya Y."/>
            <person name="Wardhani T."/>
            <person name="Kalhor M.S."/>
            <person name="Jansen J."/>
            <person name="Van den Hoogen J."/>
            <person name="Gungor B."/>
            <person name="Hartog M."/>
            <person name="Hontelez J."/>
            <person name="Verver J."/>
            <person name="Yang W.-C."/>
            <person name="Schijlen E."/>
            <person name="Repin R."/>
            <person name="Schilthuizen M."/>
            <person name="Schranz E."/>
            <person name="Heidstra R."/>
            <person name="Miyata K."/>
            <person name="Fedorova E."/>
            <person name="Kohlen W."/>
            <person name="Bisseling T."/>
            <person name="Smit S."/>
            <person name="Geurts R."/>
        </authorList>
    </citation>
    <scope>NUCLEOTIDE SEQUENCE [LARGE SCALE GENOMIC DNA]</scope>
    <source>
        <strain evidence="3">cv. WU1-14</strain>
    </source>
</reference>
<evidence type="ECO:0000313" key="3">
    <source>
        <dbReference type="Proteomes" id="UP000237105"/>
    </source>
</evidence>
<proteinExistence type="predicted"/>
<accession>A0A2P5D3Q5</accession>
<sequence>PRPFDGIQPRVGVPLLIRPWQASENMASRERLEVESGVRALFGDEGELVGIKDHLQVDMHVKENWQIREPHQDHDPISIQLHRVNLHQSKELMDQGRKGKPKPFQVPPSQDDRAFRGRGVKVPIRGALDSL</sequence>